<feature type="domain" description="PAS" evidence="4">
    <location>
        <begin position="277"/>
        <end position="318"/>
    </location>
</feature>
<dbReference type="Pfam" id="PF00563">
    <property type="entry name" value="EAL"/>
    <property type="match status" value="1"/>
</dbReference>
<dbReference type="InterPro" id="IPR043128">
    <property type="entry name" value="Rev_trsase/Diguanyl_cyclase"/>
</dbReference>
<sequence>MAGNLQLLLVNGDLEKSQILSNYLAESTGFNIIVAHSGTAAVGMLKQLRIHCVISDIYLEGVDGWRLARMVRSGIFNCSADIPFIVVSSTWCKRIAEKTAREFDIDHLLPFEQYPRLKALLAQPPAIHRELRKDRVLAIEDTAETAHLVQRILHQRFEVDIASEGVSGLALWREKKHPIVLLDVMLPGMSGPEVMEQILAENPAQTIVIMTAHGTMDLAESLVLRGAADFISKPFQANQLRKVCEIAAHREDFMVSNEQFAETVARLKESKDALESLAHEHRNILDNLTTGVLELDSQGRIVFVNHAWLQMTGTTESSSLQSVFTNVVYIDPLSSTHEIQHALARIIAKPSERFRLEFKIKDKFNEAIWVEARFTGMQRKGQELSIFVAIDDISARRRAEQRLEHLAMHDTLTGLHNRYFFDNELMRVAAFSRHSQIKYGLLYIDLNHFKAINDTQGHQKGDIVLKNVADKLQQRMTETESLFRIGGDEFILLLSDTDAQKADAIAHDICKLIEKEPYQFDDQVFKVSCCIGISLIDGSLEKPQDYLQRADIALYVAKRYGPGGVHLHTEQDQESDDVRLSMHWLYTVRHAIERDDMVLYYQPVYHIPSGTIAYYEALVRLVIDDKLVYPGEFISALERFQEASLLDKHVISKAIKTLADNPRLPKLAINLSAQAFQNEQLVPLIAEKLAEYSVDPARVIFELTESASLTNLSATQCMVKTLTEMGCAFSIDDFGTGFSTFSYLKSFPAETVKIDGSFVKELKNSEIDRALVRSIRDVAWTLGKMTVAEFVEDQETLDLLKEFKVEYAQGYFLGKPAPIEALDI</sequence>
<dbReference type="InterPro" id="IPR001789">
    <property type="entry name" value="Sig_transdc_resp-reg_receiver"/>
</dbReference>
<feature type="domain" description="GGDEF" evidence="7">
    <location>
        <begin position="437"/>
        <end position="570"/>
    </location>
</feature>
<dbReference type="PROSITE" id="PS50887">
    <property type="entry name" value="GGDEF"/>
    <property type="match status" value="1"/>
</dbReference>
<dbReference type="EMBL" id="JBBMRA010000013">
    <property type="protein sequence ID" value="MEM5537346.1"/>
    <property type="molecule type" value="Genomic_DNA"/>
</dbReference>
<evidence type="ECO:0000313" key="8">
    <source>
        <dbReference type="EMBL" id="MEM5537346.1"/>
    </source>
</evidence>
<dbReference type="InterPro" id="IPR029787">
    <property type="entry name" value="Nucleotide_cyclase"/>
</dbReference>
<dbReference type="InterPro" id="IPR000014">
    <property type="entry name" value="PAS"/>
</dbReference>
<dbReference type="RefSeq" id="WP_342854755.1">
    <property type="nucleotide sequence ID" value="NZ_JBBMRA010000013.1"/>
</dbReference>
<evidence type="ECO:0000259" key="4">
    <source>
        <dbReference type="PROSITE" id="PS50112"/>
    </source>
</evidence>
<dbReference type="SUPFAM" id="SSF55785">
    <property type="entry name" value="PYP-like sensor domain (PAS domain)"/>
    <property type="match status" value="1"/>
</dbReference>
<dbReference type="InterPro" id="IPR001633">
    <property type="entry name" value="EAL_dom"/>
</dbReference>
<reference evidence="8 9" key="1">
    <citation type="submission" date="2024-03" db="EMBL/GenBank/DDBJ databases">
        <title>Community enrichment and isolation of bacterial strains for fucoidan degradation.</title>
        <authorList>
            <person name="Sichert A."/>
        </authorList>
    </citation>
    <scope>NUCLEOTIDE SEQUENCE [LARGE SCALE GENOMIC DNA]</scope>
    <source>
        <strain evidence="8 9">AS76</strain>
    </source>
</reference>
<keyword evidence="1" id="KW-0597">Phosphoprotein</keyword>
<dbReference type="Gene3D" id="3.30.450.20">
    <property type="entry name" value="PAS domain"/>
    <property type="match status" value="1"/>
</dbReference>
<feature type="domain" description="Response regulatory" evidence="3">
    <location>
        <begin position="6"/>
        <end position="121"/>
    </location>
</feature>
<dbReference type="Gene3D" id="3.20.20.450">
    <property type="entry name" value="EAL domain"/>
    <property type="match status" value="1"/>
</dbReference>
<comment type="caution">
    <text evidence="8">The sequence shown here is derived from an EMBL/GenBank/DDBJ whole genome shotgun (WGS) entry which is preliminary data.</text>
</comment>
<dbReference type="InterPro" id="IPR011006">
    <property type="entry name" value="CheY-like_superfamily"/>
</dbReference>
<dbReference type="PANTHER" id="PTHR44757">
    <property type="entry name" value="DIGUANYLATE CYCLASE DGCP"/>
    <property type="match status" value="1"/>
</dbReference>
<dbReference type="InterPro" id="IPR035919">
    <property type="entry name" value="EAL_sf"/>
</dbReference>
<evidence type="ECO:0000259" key="7">
    <source>
        <dbReference type="PROSITE" id="PS50887"/>
    </source>
</evidence>
<protein>
    <submittedName>
        <fullName evidence="8">EAL domain-containing protein</fullName>
    </submittedName>
</protein>
<feature type="modified residue" description="4-aspartylphosphate" evidence="1">
    <location>
        <position position="183"/>
    </location>
</feature>
<dbReference type="PROSITE" id="PS50110">
    <property type="entry name" value="RESPONSE_REGULATORY"/>
    <property type="match status" value="2"/>
</dbReference>
<dbReference type="InterPro" id="IPR035965">
    <property type="entry name" value="PAS-like_dom_sf"/>
</dbReference>
<dbReference type="PROSITE" id="PS50883">
    <property type="entry name" value="EAL"/>
    <property type="match status" value="1"/>
</dbReference>
<dbReference type="InterPro" id="IPR013767">
    <property type="entry name" value="PAS_fold"/>
</dbReference>
<evidence type="ECO:0000313" key="9">
    <source>
        <dbReference type="Proteomes" id="UP001449225"/>
    </source>
</evidence>
<dbReference type="CDD" id="cd00130">
    <property type="entry name" value="PAS"/>
    <property type="match status" value="1"/>
</dbReference>
<feature type="domain" description="Response regulatory" evidence="3">
    <location>
        <begin position="135"/>
        <end position="248"/>
    </location>
</feature>
<dbReference type="InterPro" id="IPR052155">
    <property type="entry name" value="Biofilm_reg_signaling"/>
</dbReference>
<dbReference type="CDD" id="cd01948">
    <property type="entry name" value="EAL"/>
    <property type="match status" value="1"/>
</dbReference>
<evidence type="ECO:0000259" key="5">
    <source>
        <dbReference type="PROSITE" id="PS50113"/>
    </source>
</evidence>
<feature type="domain" description="EAL" evidence="6">
    <location>
        <begin position="581"/>
        <end position="824"/>
    </location>
</feature>
<proteinExistence type="predicted"/>
<feature type="domain" description="PAC" evidence="5">
    <location>
        <begin position="354"/>
        <end position="405"/>
    </location>
</feature>
<dbReference type="Pfam" id="PF00072">
    <property type="entry name" value="Response_reg"/>
    <property type="match status" value="1"/>
</dbReference>
<dbReference type="CDD" id="cd01949">
    <property type="entry name" value="GGDEF"/>
    <property type="match status" value="1"/>
</dbReference>
<dbReference type="Pfam" id="PF00990">
    <property type="entry name" value="GGDEF"/>
    <property type="match status" value="1"/>
</dbReference>
<gene>
    <name evidence="8" type="ORF">WNY58_13195</name>
</gene>
<dbReference type="SUPFAM" id="SSF52172">
    <property type="entry name" value="CheY-like"/>
    <property type="match status" value="2"/>
</dbReference>
<dbReference type="NCBIfam" id="TIGR00229">
    <property type="entry name" value="sensory_box"/>
    <property type="match status" value="1"/>
</dbReference>
<evidence type="ECO:0000259" key="3">
    <source>
        <dbReference type="PROSITE" id="PS50110"/>
    </source>
</evidence>
<dbReference type="Gene3D" id="3.40.50.2300">
    <property type="match status" value="2"/>
</dbReference>
<feature type="coiled-coil region" evidence="2">
    <location>
        <begin position="257"/>
        <end position="287"/>
    </location>
</feature>
<dbReference type="InterPro" id="IPR000160">
    <property type="entry name" value="GGDEF_dom"/>
</dbReference>
<dbReference type="SUPFAM" id="SSF141868">
    <property type="entry name" value="EAL domain-like"/>
    <property type="match status" value="1"/>
</dbReference>
<dbReference type="SMART" id="SM00267">
    <property type="entry name" value="GGDEF"/>
    <property type="match status" value="1"/>
</dbReference>
<dbReference type="PANTHER" id="PTHR44757:SF2">
    <property type="entry name" value="BIOFILM ARCHITECTURE MAINTENANCE PROTEIN MBAA"/>
    <property type="match status" value="1"/>
</dbReference>
<dbReference type="SMART" id="SM00091">
    <property type="entry name" value="PAS"/>
    <property type="match status" value="1"/>
</dbReference>
<evidence type="ECO:0000256" key="1">
    <source>
        <dbReference type="PROSITE-ProRule" id="PRU00169"/>
    </source>
</evidence>
<accession>A0ABU9TV95</accession>
<dbReference type="Gene3D" id="3.30.70.270">
    <property type="match status" value="1"/>
</dbReference>
<organism evidence="8 9">
    <name type="scientific">Neptuniibacter pectenicola</name>
    <dbReference type="NCBI Taxonomy" id="1806669"/>
    <lineage>
        <taxon>Bacteria</taxon>
        <taxon>Pseudomonadati</taxon>
        <taxon>Pseudomonadota</taxon>
        <taxon>Gammaproteobacteria</taxon>
        <taxon>Oceanospirillales</taxon>
        <taxon>Oceanospirillaceae</taxon>
        <taxon>Neptuniibacter</taxon>
    </lineage>
</organism>
<dbReference type="PROSITE" id="PS50112">
    <property type="entry name" value="PAS"/>
    <property type="match status" value="1"/>
</dbReference>
<keyword evidence="2" id="KW-0175">Coiled coil</keyword>
<dbReference type="PROSITE" id="PS50113">
    <property type="entry name" value="PAC"/>
    <property type="match status" value="1"/>
</dbReference>
<dbReference type="NCBIfam" id="TIGR00254">
    <property type="entry name" value="GGDEF"/>
    <property type="match status" value="1"/>
</dbReference>
<dbReference type="Proteomes" id="UP001449225">
    <property type="component" value="Unassembled WGS sequence"/>
</dbReference>
<feature type="modified residue" description="4-aspartylphosphate" evidence="1">
    <location>
        <position position="56"/>
    </location>
</feature>
<dbReference type="CDD" id="cd00156">
    <property type="entry name" value="REC"/>
    <property type="match status" value="2"/>
</dbReference>
<dbReference type="InterPro" id="IPR000700">
    <property type="entry name" value="PAS-assoc_C"/>
</dbReference>
<dbReference type="Pfam" id="PF00989">
    <property type="entry name" value="PAS"/>
    <property type="match status" value="1"/>
</dbReference>
<dbReference type="SMART" id="SM00052">
    <property type="entry name" value="EAL"/>
    <property type="match status" value="1"/>
</dbReference>
<evidence type="ECO:0000259" key="6">
    <source>
        <dbReference type="PROSITE" id="PS50883"/>
    </source>
</evidence>
<dbReference type="SUPFAM" id="SSF55073">
    <property type="entry name" value="Nucleotide cyclase"/>
    <property type="match status" value="1"/>
</dbReference>
<keyword evidence="9" id="KW-1185">Reference proteome</keyword>
<dbReference type="SMART" id="SM00448">
    <property type="entry name" value="REC"/>
    <property type="match status" value="2"/>
</dbReference>
<name>A0ABU9TV95_9GAMM</name>
<evidence type="ECO:0000256" key="2">
    <source>
        <dbReference type="SAM" id="Coils"/>
    </source>
</evidence>